<evidence type="ECO:0000313" key="1">
    <source>
        <dbReference type="EMBL" id="MDT9683346.1"/>
    </source>
</evidence>
<gene>
    <name evidence="1" type="ORF">RND61_14870</name>
</gene>
<accession>A0ABU3QKR1</accession>
<proteinExistence type="predicted"/>
<dbReference type="RefSeq" id="WP_315878420.1">
    <property type="nucleotide sequence ID" value="NZ_JAWCTQ010000016.1"/>
</dbReference>
<organism evidence="1 2">
    <name type="scientific">Streptomyces tamarix</name>
    <dbReference type="NCBI Taxonomy" id="3078565"/>
    <lineage>
        <taxon>Bacteria</taxon>
        <taxon>Bacillati</taxon>
        <taxon>Actinomycetota</taxon>
        <taxon>Actinomycetes</taxon>
        <taxon>Kitasatosporales</taxon>
        <taxon>Streptomycetaceae</taxon>
        <taxon>Streptomyces</taxon>
    </lineage>
</organism>
<sequence length="181" mass="21868">MEVLVSRYGISYGHYITGIDLSVVYEYFKDSIITDINNVPEENKYYYIVYIYSKGVVNVCTIPMIESLLRLKNYKQVTSWFYSTREDRKYRRKILTRSHKHHSRRSQYDSAVRGAKQDRARWYNSIEQGVPYQLRFGEGWDGYELSHDPHNHSKRHSSGWKYSTKDRYQWEHNLRNKKEAF</sequence>
<dbReference type="Proteomes" id="UP001250181">
    <property type="component" value="Unassembled WGS sequence"/>
</dbReference>
<evidence type="ECO:0000313" key="2">
    <source>
        <dbReference type="Proteomes" id="UP001250181"/>
    </source>
</evidence>
<protein>
    <submittedName>
        <fullName evidence="1">Uncharacterized protein</fullName>
    </submittedName>
</protein>
<reference evidence="1 2" key="1">
    <citation type="submission" date="2023-09" db="EMBL/GenBank/DDBJ databases">
        <title>Streptomyces sp. nov.: A antagonism against Alternaria gaisen Producing Streptochlin, Isolated from Tamarix root soil.</title>
        <authorList>
            <person name="Chen Y."/>
        </authorList>
    </citation>
    <scope>NUCLEOTIDE SEQUENCE [LARGE SCALE GENOMIC DNA]</scope>
    <source>
        <strain evidence="1 2">TRM76323</strain>
    </source>
</reference>
<comment type="caution">
    <text evidence="1">The sequence shown here is derived from an EMBL/GenBank/DDBJ whole genome shotgun (WGS) entry which is preliminary data.</text>
</comment>
<name>A0ABU3QKR1_9ACTN</name>
<dbReference type="EMBL" id="JAWCTQ010000016">
    <property type="protein sequence ID" value="MDT9683346.1"/>
    <property type="molecule type" value="Genomic_DNA"/>
</dbReference>
<keyword evidence="2" id="KW-1185">Reference proteome</keyword>